<evidence type="ECO:0000256" key="7">
    <source>
        <dbReference type="PROSITE-ProRule" id="PRU01240"/>
    </source>
</evidence>
<dbReference type="PROSITE" id="PS51892">
    <property type="entry name" value="SUBTILASE"/>
    <property type="match status" value="1"/>
</dbReference>
<dbReference type="EC" id="3.4.21.62" evidence="6"/>
<evidence type="ECO:0000259" key="9">
    <source>
        <dbReference type="Pfam" id="PF00082"/>
    </source>
</evidence>
<name>A0A7J6LPZ7_PERCH</name>
<dbReference type="InterPro" id="IPR015500">
    <property type="entry name" value="Peptidase_S8_subtilisin-rel"/>
</dbReference>
<dbReference type="SUPFAM" id="SSF52743">
    <property type="entry name" value="Subtilisin-like"/>
    <property type="match status" value="1"/>
</dbReference>
<evidence type="ECO:0000256" key="3">
    <source>
        <dbReference type="ARBA" id="ARBA00022801"/>
    </source>
</evidence>
<dbReference type="InterPro" id="IPR050131">
    <property type="entry name" value="Peptidase_S8_subtilisin-like"/>
</dbReference>
<dbReference type="PROSITE" id="PS00136">
    <property type="entry name" value="SUBTILASE_ASP"/>
    <property type="match status" value="1"/>
</dbReference>
<evidence type="ECO:0000256" key="2">
    <source>
        <dbReference type="ARBA" id="ARBA00022670"/>
    </source>
</evidence>
<evidence type="ECO:0000256" key="8">
    <source>
        <dbReference type="SAM" id="SignalP"/>
    </source>
</evidence>
<sequence length="333" mass="35675">MLLRCLVLGYITALNIAILGRGEGIAGTARGSPVNDPLYPRQNSYLEAINVPGAWKRLASTRVVRKRVTVALIDTGVKPDHPDLVSNLVEGYNVLSGGHDTHDREGHGTEMAGILGATINNTEGIAGVMDLVNIMPIFEGNTEYQILLDAALDYVITAREARDIKFILMACSDDKIYDYFKDRIKQADQAGILMIVTAGNMGKNITTEKRYPCALSEQLDGVLCVGATEQSRMKLASFSNFASYVDVAAPGVNIMTTGNDVNYKTMPGTSPASAIVAGVVAMLYSLAPDLTPGDVKKIIKGTSKKGLKDSTGKVVLPFGRIDADKALAKLIPR</sequence>
<dbReference type="AlphaFoldDB" id="A0A7J6LPZ7"/>
<comment type="caution">
    <text evidence="10">The sequence shown here is derived from an EMBL/GenBank/DDBJ whole genome shotgun (WGS) entry which is preliminary data.</text>
</comment>
<feature type="chain" id="PRO_5029475699" description="subtilisin" evidence="8">
    <location>
        <begin position="18"/>
        <end position="333"/>
    </location>
</feature>
<dbReference type="OrthoDB" id="531541at2759"/>
<evidence type="ECO:0000256" key="4">
    <source>
        <dbReference type="ARBA" id="ARBA00022825"/>
    </source>
</evidence>
<dbReference type="PRINTS" id="PR00723">
    <property type="entry name" value="SUBTILISIN"/>
</dbReference>
<feature type="active site" description="Charge relay system" evidence="7">
    <location>
        <position position="107"/>
    </location>
</feature>
<dbReference type="PANTHER" id="PTHR43806">
    <property type="entry name" value="PEPTIDASE S8"/>
    <property type="match status" value="1"/>
</dbReference>
<evidence type="ECO:0000313" key="10">
    <source>
        <dbReference type="EMBL" id="KAF4661369.1"/>
    </source>
</evidence>
<keyword evidence="11" id="KW-1185">Reference proteome</keyword>
<comment type="catalytic activity">
    <reaction evidence="5">
        <text>Hydrolysis of proteins with broad specificity for peptide bonds, and a preference for a large uncharged residue in P1. Hydrolyzes peptide amides.</text>
        <dbReference type="EC" id="3.4.21.62"/>
    </reaction>
</comment>
<dbReference type="GO" id="GO:0004252">
    <property type="term" value="F:serine-type endopeptidase activity"/>
    <property type="evidence" value="ECO:0007669"/>
    <property type="project" value="UniProtKB-UniRule"/>
</dbReference>
<evidence type="ECO:0000313" key="11">
    <source>
        <dbReference type="Proteomes" id="UP000591131"/>
    </source>
</evidence>
<protein>
    <recommendedName>
        <fullName evidence="6">subtilisin</fullName>
        <ecNumber evidence="6">3.4.21.62</ecNumber>
    </recommendedName>
</protein>
<comment type="similarity">
    <text evidence="1 7">Belongs to the peptidase S8 family.</text>
</comment>
<evidence type="ECO:0000256" key="1">
    <source>
        <dbReference type="ARBA" id="ARBA00011073"/>
    </source>
</evidence>
<proteinExistence type="inferred from homology"/>
<organism evidence="10 11">
    <name type="scientific">Perkinsus chesapeaki</name>
    <name type="common">Clam parasite</name>
    <name type="synonym">Perkinsus andrewsi</name>
    <dbReference type="NCBI Taxonomy" id="330153"/>
    <lineage>
        <taxon>Eukaryota</taxon>
        <taxon>Sar</taxon>
        <taxon>Alveolata</taxon>
        <taxon>Perkinsozoa</taxon>
        <taxon>Perkinsea</taxon>
        <taxon>Perkinsida</taxon>
        <taxon>Perkinsidae</taxon>
        <taxon>Perkinsus</taxon>
    </lineage>
</organism>
<feature type="active site" description="Charge relay system" evidence="7">
    <location>
        <position position="270"/>
    </location>
</feature>
<dbReference type="GO" id="GO:0006508">
    <property type="term" value="P:proteolysis"/>
    <property type="evidence" value="ECO:0007669"/>
    <property type="project" value="UniProtKB-KW"/>
</dbReference>
<dbReference type="InterPro" id="IPR036852">
    <property type="entry name" value="Peptidase_S8/S53_dom_sf"/>
</dbReference>
<keyword evidence="4 7" id="KW-0720">Serine protease</keyword>
<evidence type="ECO:0000256" key="5">
    <source>
        <dbReference type="ARBA" id="ARBA00023529"/>
    </source>
</evidence>
<gene>
    <name evidence="10" type="ORF">FOL47_006730</name>
</gene>
<evidence type="ECO:0000256" key="6">
    <source>
        <dbReference type="ARBA" id="ARBA00023619"/>
    </source>
</evidence>
<dbReference type="InterPro" id="IPR023827">
    <property type="entry name" value="Peptidase_S8_Asp-AS"/>
</dbReference>
<feature type="domain" description="Peptidase S8/S53" evidence="9">
    <location>
        <begin position="66"/>
        <end position="306"/>
    </location>
</feature>
<dbReference type="InterPro" id="IPR000209">
    <property type="entry name" value="Peptidase_S8/S53_dom"/>
</dbReference>
<dbReference type="Gene3D" id="3.40.50.200">
    <property type="entry name" value="Peptidase S8/S53 domain"/>
    <property type="match status" value="1"/>
</dbReference>
<feature type="active site" description="Charge relay system" evidence="7">
    <location>
        <position position="74"/>
    </location>
</feature>
<feature type="signal peptide" evidence="8">
    <location>
        <begin position="1"/>
        <end position="17"/>
    </location>
</feature>
<keyword evidence="8" id="KW-0732">Signal</keyword>
<keyword evidence="3 7" id="KW-0378">Hydrolase</keyword>
<dbReference type="PANTHER" id="PTHR43806:SF11">
    <property type="entry name" value="CEREVISIN-RELATED"/>
    <property type="match status" value="1"/>
</dbReference>
<reference evidence="10 11" key="1">
    <citation type="submission" date="2020-04" db="EMBL/GenBank/DDBJ databases">
        <title>Perkinsus chesapeaki whole genome sequence.</title>
        <authorList>
            <person name="Bogema D.R."/>
        </authorList>
    </citation>
    <scope>NUCLEOTIDE SEQUENCE [LARGE SCALE GENOMIC DNA]</scope>
    <source>
        <strain evidence="10">ATCC PRA-425</strain>
    </source>
</reference>
<keyword evidence="2 7" id="KW-0645">Protease</keyword>
<dbReference type="EMBL" id="JAAPAO010000380">
    <property type="protein sequence ID" value="KAF4661369.1"/>
    <property type="molecule type" value="Genomic_DNA"/>
</dbReference>
<accession>A0A7J6LPZ7</accession>
<dbReference type="Pfam" id="PF00082">
    <property type="entry name" value="Peptidase_S8"/>
    <property type="match status" value="1"/>
</dbReference>
<dbReference type="Proteomes" id="UP000591131">
    <property type="component" value="Unassembled WGS sequence"/>
</dbReference>